<comment type="subcellular location">
    <subcellularLocation>
        <location evidence="1">Cytoplasm</location>
    </subcellularLocation>
    <subcellularLocation>
        <location evidence="2">Preautophagosomal structure membrane</location>
        <topology evidence="2">Peripheral membrane protein</topology>
    </subcellularLocation>
</comment>
<keyword evidence="8" id="KW-0007">Acetylation</keyword>
<accession>A0AAD1T548</accession>
<dbReference type="GO" id="GO:0034045">
    <property type="term" value="C:phagophore assembly site membrane"/>
    <property type="evidence" value="ECO:0007669"/>
    <property type="project" value="UniProtKB-SubCell"/>
</dbReference>
<feature type="compositionally biased region" description="Basic and acidic residues" evidence="13">
    <location>
        <begin position="14"/>
        <end position="32"/>
    </location>
</feature>
<dbReference type="Proteomes" id="UP001295444">
    <property type="component" value="Chromosome 10"/>
</dbReference>
<dbReference type="FunFam" id="3.10.20.90:FF:000117">
    <property type="entry name" value="Ubiquitin-like protein ATG12"/>
    <property type="match status" value="1"/>
</dbReference>
<keyword evidence="9" id="KW-0072">Autophagy</keyword>
<evidence type="ECO:0000256" key="4">
    <source>
        <dbReference type="ARBA" id="ARBA00015875"/>
    </source>
</evidence>
<dbReference type="InterPro" id="IPR007242">
    <property type="entry name" value="Atg12"/>
</dbReference>
<dbReference type="InterPro" id="IPR008906">
    <property type="entry name" value="HATC_C_dom"/>
</dbReference>
<feature type="region of interest" description="Disordered" evidence="13">
    <location>
        <begin position="14"/>
        <end position="47"/>
    </location>
</feature>
<dbReference type="GO" id="GO:0032991">
    <property type="term" value="C:protein-containing complex"/>
    <property type="evidence" value="ECO:0007669"/>
    <property type="project" value="UniProtKB-ARBA"/>
</dbReference>
<dbReference type="GO" id="GO:0046983">
    <property type="term" value="F:protein dimerization activity"/>
    <property type="evidence" value="ECO:0007669"/>
    <property type="project" value="InterPro"/>
</dbReference>
<keyword evidence="10" id="KW-0472">Membrane</keyword>
<dbReference type="Pfam" id="PF14291">
    <property type="entry name" value="DUF4371"/>
    <property type="match status" value="1"/>
</dbReference>
<evidence type="ECO:0000256" key="3">
    <source>
        <dbReference type="ARBA" id="ARBA00007778"/>
    </source>
</evidence>
<proteinExistence type="inferred from homology"/>
<gene>
    <name evidence="16" type="ORF">PECUL_23A018827</name>
</gene>
<dbReference type="EMBL" id="OW240921">
    <property type="protein sequence ID" value="CAH2319413.1"/>
    <property type="molecule type" value="Genomic_DNA"/>
</dbReference>
<dbReference type="Pfam" id="PF04110">
    <property type="entry name" value="APG12"/>
    <property type="match status" value="1"/>
</dbReference>
<feature type="domain" description="DUF4371" evidence="15">
    <location>
        <begin position="225"/>
        <end position="374"/>
    </location>
</feature>
<dbReference type="InterPro" id="IPR025398">
    <property type="entry name" value="DUF4371"/>
</dbReference>
<evidence type="ECO:0000313" key="16">
    <source>
        <dbReference type="EMBL" id="CAH2319413.1"/>
    </source>
</evidence>
<organism evidence="16 17">
    <name type="scientific">Pelobates cultripes</name>
    <name type="common">Western spadefoot toad</name>
    <dbReference type="NCBI Taxonomy" id="61616"/>
    <lineage>
        <taxon>Eukaryota</taxon>
        <taxon>Metazoa</taxon>
        <taxon>Chordata</taxon>
        <taxon>Craniata</taxon>
        <taxon>Vertebrata</taxon>
        <taxon>Euteleostomi</taxon>
        <taxon>Amphibia</taxon>
        <taxon>Batrachia</taxon>
        <taxon>Anura</taxon>
        <taxon>Pelobatoidea</taxon>
        <taxon>Pelobatidae</taxon>
        <taxon>Pelobates</taxon>
    </lineage>
</organism>
<dbReference type="CDD" id="cd01612">
    <property type="entry name" value="Ubl_ATG12"/>
    <property type="match status" value="1"/>
</dbReference>
<dbReference type="InterPro" id="IPR029071">
    <property type="entry name" value="Ubiquitin-like_domsf"/>
</dbReference>
<dbReference type="Pfam" id="PF05699">
    <property type="entry name" value="Dimer_Tnp_hAT"/>
    <property type="match status" value="1"/>
</dbReference>
<evidence type="ECO:0000256" key="8">
    <source>
        <dbReference type="ARBA" id="ARBA00022990"/>
    </source>
</evidence>
<dbReference type="SUPFAM" id="SSF54236">
    <property type="entry name" value="Ubiquitin-like"/>
    <property type="match status" value="1"/>
</dbReference>
<evidence type="ECO:0000256" key="11">
    <source>
        <dbReference type="ARBA" id="ARBA00029824"/>
    </source>
</evidence>
<dbReference type="PANTHER" id="PTHR46289:SF14">
    <property type="entry name" value="DUF4371 DOMAIN-CONTAINING PROTEIN"/>
    <property type="match status" value="1"/>
</dbReference>
<dbReference type="InterPro" id="IPR052958">
    <property type="entry name" value="IFN-induced_PKR_regulator"/>
</dbReference>
<comment type="similarity">
    <text evidence="3">Belongs to the ATG12 family.</text>
</comment>
<evidence type="ECO:0000256" key="5">
    <source>
        <dbReference type="ARBA" id="ARBA00022490"/>
    </source>
</evidence>
<keyword evidence="7" id="KW-0833">Ubl conjugation pathway</keyword>
<evidence type="ECO:0000256" key="6">
    <source>
        <dbReference type="ARBA" id="ARBA00022499"/>
    </source>
</evidence>
<keyword evidence="17" id="KW-1185">Reference proteome</keyword>
<dbReference type="Gene3D" id="3.10.20.90">
    <property type="entry name" value="Phosphatidylinositol 3-kinase Catalytic Subunit, Chain A, domain 1"/>
    <property type="match status" value="1"/>
</dbReference>
<protein>
    <recommendedName>
        <fullName evidence="4">Ubiquitin-like protein ATG12</fullName>
    </recommendedName>
    <alternativeName>
        <fullName evidence="11">Autophagy-related protein 12</fullName>
    </alternativeName>
    <alternativeName>
        <fullName evidence="12">Ubiquitin-like protein atg12</fullName>
    </alternativeName>
</protein>
<evidence type="ECO:0000256" key="2">
    <source>
        <dbReference type="ARBA" id="ARBA00004623"/>
    </source>
</evidence>
<evidence type="ECO:0000256" key="7">
    <source>
        <dbReference type="ARBA" id="ARBA00022786"/>
    </source>
</evidence>
<sequence>MDIRKFFAKRKLDDLESEKEGREESGHGEQEAKPSTSSSADPVTVPTECSHLDAPVNDIGLYLNSSKKLTDDLKYNLLIHTYTPPENYDFKKDSSGPRCFRWVWLSQYSPWLSYSPQLKGAICKYCTVFPQPVHRGTQGAFITTPFTKYKDLHESARNHISTSWHKNARVDANHFLEIRKKLETSIVCQIDSAVKRHVEENRRKLFPILSTIIFCGTHDIALRGKKSTNGNVQSLYQFRIEAGDVVLKNHLENAPFNARYTSVRVENELIALCKETLREDLVNLVNRSNGFSVIADESADISGKEQMSIGVRFVDTSSTVAVIKEEFLGFATLKEIDATSIANLIMDSCSKFGLNLETLHGQGYDGCSKMAGKQGGVQAIIKRKYPKATFAHCAAHKLNLVVNDLNAVPDIRNSVGTVKAIIKFFRESPKRSLIPNVPLLSETRWTAKYKSIRIFCSNFENIFQELRFLVTTASGKTRQDAYQLQCSSSTVSFLFCLNIIANYSSRLESVSQALQAVQLDILQVCDHVQALLTVFHEHRKKAEEQFKEIFSSVQRMAENLNIELSVPRLCGKQVFRSNFNCSSVEEYYRQSIYVPYMDSIISALENRFGSENKKNFSLFSLYPKQMAKMTLEQYKCHIANIREMYNFENLEAEAITWYEIWSAKIEQFDNGLLDLLNHTDLFPSVQQAILVALTLPVITCTVERSFSTMRRVKTWLRSTMADDRLSGLCMMSIHRVKIEENKQQLIGKASHSQDLTVSFNAEQDPGINRPHQTSHSQEISRLAVDAISGRWAADVLPSPECYWTTNMEEEVGKQLSPHADGAGNNNSSTTAEQLNLPIVSAQTEEAICETKRKIDVLLKAVGDTPIMKNKKWTIEKTRTIQGLMDFIKKYLKLDSGEQMFIYVNQSFSPSPDQEVGTLYECFGSDGKLVLHYCKTQAWG</sequence>
<keyword evidence="5" id="KW-0963">Cytoplasm</keyword>
<dbReference type="AlphaFoldDB" id="A0AAD1T548"/>
<evidence type="ECO:0000259" key="14">
    <source>
        <dbReference type="Pfam" id="PF05699"/>
    </source>
</evidence>
<dbReference type="InterPro" id="IPR012337">
    <property type="entry name" value="RNaseH-like_sf"/>
</dbReference>
<evidence type="ECO:0000256" key="12">
    <source>
        <dbReference type="ARBA" id="ARBA00067312"/>
    </source>
</evidence>
<name>A0AAD1T548_PELCU</name>
<feature type="domain" description="HAT C-terminal dimerisation" evidence="14">
    <location>
        <begin position="677"/>
        <end position="734"/>
    </location>
</feature>
<dbReference type="GO" id="GO:0000045">
    <property type="term" value="P:autophagosome assembly"/>
    <property type="evidence" value="ECO:0007669"/>
    <property type="project" value="InterPro"/>
</dbReference>
<evidence type="ECO:0000313" key="17">
    <source>
        <dbReference type="Proteomes" id="UP001295444"/>
    </source>
</evidence>
<reference evidence="16" key="1">
    <citation type="submission" date="2022-03" db="EMBL/GenBank/DDBJ databases">
        <authorList>
            <person name="Alioto T."/>
            <person name="Alioto T."/>
            <person name="Gomez Garrido J."/>
        </authorList>
    </citation>
    <scope>NUCLEOTIDE SEQUENCE</scope>
</reference>
<evidence type="ECO:0000256" key="10">
    <source>
        <dbReference type="ARBA" id="ARBA00023136"/>
    </source>
</evidence>
<evidence type="ECO:0000256" key="1">
    <source>
        <dbReference type="ARBA" id="ARBA00004496"/>
    </source>
</evidence>
<evidence type="ECO:0000256" key="13">
    <source>
        <dbReference type="SAM" id="MobiDB-lite"/>
    </source>
</evidence>
<dbReference type="SUPFAM" id="SSF53098">
    <property type="entry name" value="Ribonuclease H-like"/>
    <property type="match status" value="1"/>
</dbReference>
<evidence type="ECO:0000256" key="9">
    <source>
        <dbReference type="ARBA" id="ARBA00023006"/>
    </source>
</evidence>
<dbReference type="PANTHER" id="PTHR46289">
    <property type="entry name" value="52 KDA REPRESSOR OF THE INHIBITOR OF THE PROTEIN KINASE-LIKE PROTEIN-RELATED"/>
    <property type="match status" value="1"/>
</dbReference>
<keyword evidence="6" id="KW-1017">Isopeptide bond</keyword>
<evidence type="ECO:0000259" key="15">
    <source>
        <dbReference type="Pfam" id="PF14291"/>
    </source>
</evidence>